<dbReference type="Pfam" id="PF19445">
    <property type="entry name" value="eIF3h_C"/>
    <property type="match status" value="1"/>
</dbReference>
<dbReference type="Proteomes" id="UP001182556">
    <property type="component" value="Unassembled WGS sequence"/>
</dbReference>
<dbReference type="CDD" id="cd08065">
    <property type="entry name" value="MPN_eIF3h"/>
    <property type="match status" value="1"/>
</dbReference>
<feature type="compositionally biased region" description="Polar residues" evidence="1">
    <location>
        <begin position="73"/>
        <end position="90"/>
    </location>
</feature>
<evidence type="ECO:0000313" key="3">
    <source>
        <dbReference type="EMBL" id="KAK1923323.1"/>
    </source>
</evidence>
<feature type="domain" description="MPN" evidence="2">
    <location>
        <begin position="49"/>
        <end position="202"/>
    </location>
</feature>
<comment type="caution">
    <text evidence="3">The sequence shown here is derived from an EMBL/GenBank/DDBJ whole genome shotgun (WGS) entry which is preliminary data.</text>
</comment>
<dbReference type="GO" id="GO:0008237">
    <property type="term" value="F:metallopeptidase activity"/>
    <property type="evidence" value="ECO:0007669"/>
    <property type="project" value="InterPro"/>
</dbReference>
<evidence type="ECO:0000313" key="4">
    <source>
        <dbReference type="Proteomes" id="UP001182556"/>
    </source>
</evidence>
<proteinExistence type="predicted"/>
<feature type="region of interest" description="Disordered" evidence="1">
    <location>
        <begin position="65"/>
        <end position="90"/>
    </location>
</feature>
<name>A0AAD9FPV0_PAPLA</name>
<protein>
    <recommendedName>
        <fullName evidence="2">MPN domain-containing protein</fullName>
    </recommendedName>
</protein>
<dbReference type="AlphaFoldDB" id="A0AAD9FPV0"/>
<dbReference type="PROSITE" id="PS50249">
    <property type="entry name" value="MPN"/>
    <property type="match status" value="1"/>
</dbReference>
<evidence type="ECO:0000256" key="1">
    <source>
        <dbReference type="SAM" id="MobiDB-lite"/>
    </source>
</evidence>
<reference evidence="3" key="1">
    <citation type="submission" date="2023-02" db="EMBL/GenBank/DDBJ databases">
        <title>Identification and recombinant expression of a fungal hydrolase from Papiliotrema laurentii that hydrolyzes apple cutin and clears colloidal polyester polyurethane.</title>
        <authorList>
            <consortium name="DOE Joint Genome Institute"/>
            <person name="Roman V.A."/>
            <person name="Bojanowski C."/>
            <person name="Crable B.R."/>
            <person name="Wagner D.N."/>
            <person name="Hung C.S."/>
            <person name="Nadeau L.J."/>
            <person name="Schratz L."/>
            <person name="Haridas S."/>
            <person name="Pangilinan J."/>
            <person name="Lipzen A."/>
            <person name="Na H."/>
            <person name="Yan M."/>
            <person name="Ng V."/>
            <person name="Grigoriev I.V."/>
            <person name="Spatafora J.W."/>
            <person name="Barlow D."/>
            <person name="Biffinger J."/>
            <person name="Kelley-Loughnane N."/>
            <person name="Varaljay V.A."/>
            <person name="Crookes-Goodson W.J."/>
        </authorList>
    </citation>
    <scope>NUCLEOTIDE SEQUENCE</scope>
    <source>
        <strain evidence="3">5307AH</strain>
    </source>
</reference>
<dbReference type="GO" id="GO:0003743">
    <property type="term" value="F:translation initiation factor activity"/>
    <property type="evidence" value="ECO:0007669"/>
    <property type="project" value="InterPro"/>
</dbReference>
<evidence type="ECO:0000259" key="2">
    <source>
        <dbReference type="PROSITE" id="PS50249"/>
    </source>
</evidence>
<dbReference type="Gene3D" id="3.40.140.10">
    <property type="entry name" value="Cytidine Deaminase, domain 2"/>
    <property type="match status" value="1"/>
</dbReference>
<gene>
    <name evidence="3" type="ORF">DB88DRAFT_440118</name>
</gene>
<keyword evidence="4" id="KW-1185">Reference proteome</keyword>
<dbReference type="InterPro" id="IPR000555">
    <property type="entry name" value="JAMM/MPN+_dom"/>
</dbReference>
<dbReference type="Pfam" id="PF01398">
    <property type="entry name" value="JAB"/>
    <property type="match status" value="1"/>
</dbReference>
<dbReference type="InterPro" id="IPR045810">
    <property type="entry name" value="eIF3h_C"/>
</dbReference>
<dbReference type="InterPro" id="IPR037518">
    <property type="entry name" value="MPN"/>
</dbReference>
<dbReference type="InterPro" id="IPR027524">
    <property type="entry name" value="eIF3h"/>
</dbReference>
<sequence length="383" mass="40923">MTSMAAALAATLPAAPIAKPVEQTQQAVKVPQRMEGVVDVDASRDVESVQLSSLVLLKILKHSTDDLPPPPSATLQQDRNPPPTTELSSHTDALGVILGLDLDGTLEVEDSFALPGGETSLGPQSYSARLLQHLREVQTPDSPVGVYLSTHNGGFVTRNAIDLLRAVEGVTKRGKGVLLVHDASRGHGRELGIKAYRLTDGAREAAKQGRWDTGSLIDNKITSATLLSTLPVNIANPALISALLTSLTTPEPSSSKPSLSTSNVALPRSFAALSNPLPTSLPSYLSDTLDALTLHGHEANNVAYLQRNLVREKQRHEGLIKEREEENIRRKKQGLAELPSVPEWRGGSRDPNRLELVCLGGMVDGLAKNMGAEASKGLVRAYL</sequence>
<dbReference type="EMBL" id="JAODAN010000007">
    <property type="protein sequence ID" value="KAK1923323.1"/>
    <property type="molecule type" value="Genomic_DNA"/>
</dbReference>
<dbReference type="GO" id="GO:0005852">
    <property type="term" value="C:eukaryotic translation initiation factor 3 complex"/>
    <property type="evidence" value="ECO:0007669"/>
    <property type="project" value="InterPro"/>
</dbReference>
<organism evidence="3 4">
    <name type="scientific">Papiliotrema laurentii</name>
    <name type="common">Cryptococcus laurentii</name>
    <dbReference type="NCBI Taxonomy" id="5418"/>
    <lineage>
        <taxon>Eukaryota</taxon>
        <taxon>Fungi</taxon>
        <taxon>Dikarya</taxon>
        <taxon>Basidiomycota</taxon>
        <taxon>Agaricomycotina</taxon>
        <taxon>Tremellomycetes</taxon>
        <taxon>Tremellales</taxon>
        <taxon>Rhynchogastremaceae</taxon>
        <taxon>Papiliotrema</taxon>
    </lineage>
</organism>
<accession>A0AAD9FPV0</accession>